<dbReference type="FunFam" id="3.40.50.300:FF:000025">
    <property type="entry name" value="ATP-dependent Clp protease subunit"/>
    <property type="match status" value="1"/>
</dbReference>
<comment type="similarity">
    <text evidence="2 12">Belongs to the ClpA/ClpB family.</text>
</comment>
<comment type="subcellular location">
    <subcellularLocation>
        <location evidence="1 13">Cytoplasm</location>
    </subcellularLocation>
</comment>
<dbReference type="PANTHER" id="PTHR11638">
    <property type="entry name" value="ATP-DEPENDENT CLP PROTEASE"/>
    <property type="match status" value="1"/>
</dbReference>
<evidence type="ECO:0000313" key="17">
    <source>
        <dbReference type="Proteomes" id="UP000232164"/>
    </source>
</evidence>
<dbReference type="InterPro" id="IPR019489">
    <property type="entry name" value="Clp_ATPase_C"/>
</dbReference>
<dbReference type="CDD" id="cd00009">
    <property type="entry name" value="AAA"/>
    <property type="match status" value="1"/>
</dbReference>
<dbReference type="PROSITE" id="PS00870">
    <property type="entry name" value="CLPAB_1"/>
    <property type="match status" value="1"/>
</dbReference>
<dbReference type="InterPro" id="IPR004176">
    <property type="entry name" value="Clp_R_N"/>
</dbReference>
<dbReference type="Pfam" id="PF10431">
    <property type="entry name" value="ClpB_D2-small"/>
    <property type="match status" value="1"/>
</dbReference>
<evidence type="ECO:0000256" key="3">
    <source>
        <dbReference type="ARBA" id="ARBA00017574"/>
    </source>
</evidence>
<dbReference type="PANTHER" id="PTHR11638:SF18">
    <property type="entry name" value="HEAT SHOCK PROTEIN 104"/>
    <property type="match status" value="1"/>
</dbReference>
<feature type="domain" description="Clp R" evidence="14">
    <location>
        <begin position="3"/>
        <end position="147"/>
    </location>
</feature>
<comment type="subunit">
    <text evidence="13">Homohexamer; The oligomerization is ATP-dependent.</text>
</comment>
<dbReference type="InterPro" id="IPR017730">
    <property type="entry name" value="Chaperonin_ClpB"/>
</dbReference>
<dbReference type="Proteomes" id="UP000232164">
    <property type="component" value="Unassembled WGS sequence"/>
</dbReference>
<dbReference type="SUPFAM" id="SSF81923">
    <property type="entry name" value="Double Clp-N motif"/>
    <property type="match status" value="1"/>
</dbReference>
<dbReference type="EMBL" id="CP104143">
    <property type="protein sequence ID" value="UWU13610.1"/>
    <property type="molecule type" value="Genomic_DNA"/>
</dbReference>
<dbReference type="NCBIfam" id="TIGR03346">
    <property type="entry name" value="chaperone_ClpB"/>
    <property type="match status" value="1"/>
</dbReference>
<keyword evidence="6 12" id="KW-0067">ATP-binding</keyword>
<dbReference type="InterPro" id="IPR001270">
    <property type="entry name" value="ClpA/B"/>
</dbReference>
<dbReference type="SMART" id="SM00382">
    <property type="entry name" value="AAA"/>
    <property type="match status" value="2"/>
</dbReference>
<evidence type="ECO:0000256" key="9">
    <source>
        <dbReference type="ARBA" id="ARBA00025613"/>
    </source>
</evidence>
<keyword evidence="4 11" id="KW-0677">Repeat</keyword>
<dbReference type="GO" id="GO:0034605">
    <property type="term" value="P:cellular response to heat"/>
    <property type="evidence" value="ECO:0007669"/>
    <property type="project" value="TreeGrafter"/>
</dbReference>
<dbReference type="STRING" id="1041146.GCA_000427985_03402"/>
<reference evidence="16" key="3">
    <citation type="submission" date="2022-09" db="EMBL/GenBank/DDBJ databases">
        <title>Australian commercial rhizobial inoculants.</title>
        <authorList>
            <person name="Kohlmeier M.G."/>
            <person name="O'Hara G.W."/>
            <person name="Colombi E."/>
            <person name="Ramsay J.P."/>
            <person name="Terpolilli J."/>
        </authorList>
    </citation>
    <scope>NUCLEOTIDE SEQUENCE</scope>
    <source>
        <strain evidence="16">WSM1592</strain>
    </source>
</reference>
<evidence type="ECO:0000256" key="12">
    <source>
        <dbReference type="RuleBase" id="RU004432"/>
    </source>
</evidence>
<dbReference type="Gene3D" id="1.10.8.60">
    <property type="match status" value="1"/>
</dbReference>
<keyword evidence="13" id="KW-0963">Cytoplasm</keyword>
<reference evidence="15 17" key="1">
    <citation type="submission" date="2017-11" db="EMBL/GenBank/DDBJ databases">
        <authorList>
            <person name="Han C.G."/>
        </authorList>
    </citation>
    <scope>NUCLEOTIDE SEQUENCE [LARGE SCALE GENOMIC DNA]</scope>
    <source>
        <strain evidence="15 17">HCNT1</strain>
    </source>
</reference>
<dbReference type="AlphaFoldDB" id="A0A2N0D9A0"/>
<dbReference type="GO" id="GO:0005524">
    <property type="term" value="F:ATP binding"/>
    <property type="evidence" value="ECO:0007669"/>
    <property type="project" value="UniProtKB-UniRule"/>
</dbReference>
<evidence type="ECO:0000313" key="18">
    <source>
        <dbReference type="Proteomes" id="UP001060123"/>
    </source>
</evidence>
<evidence type="ECO:0000313" key="15">
    <source>
        <dbReference type="EMBL" id="PKA42654.1"/>
    </source>
</evidence>
<evidence type="ECO:0000313" key="16">
    <source>
        <dbReference type="EMBL" id="UWU13610.1"/>
    </source>
</evidence>
<keyword evidence="8 12" id="KW-0143">Chaperone</keyword>
<evidence type="ECO:0000256" key="10">
    <source>
        <dbReference type="ARBA" id="ARBA00026057"/>
    </source>
</evidence>
<dbReference type="PROSITE" id="PS51903">
    <property type="entry name" value="CLP_R"/>
    <property type="match status" value="1"/>
</dbReference>
<evidence type="ECO:0000256" key="6">
    <source>
        <dbReference type="ARBA" id="ARBA00022840"/>
    </source>
</evidence>
<protein>
    <recommendedName>
        <fullName evidence="3 13">Chaperone protein ClpB</fullName>
    </recommendedName>
</protein>
<keyword evidence="7 13" id="KW-0175">Coiled coil</keyword>
<dbReference type="CDD" id="cd19499">
    <property type="entry name" value="RecA-like_ClpB_Hsp104-like"/>
    <property type="match status" value="1"/>
</dbReference>
<dbReference type="Pfam" id="PF07724">
    <property type="entry name" value="AAA_2"/>
    <property type="match status" value="1"/>
</dbReference>
<comment type="subunit">
    <text evidence="10">Homohexamer. The oligomerization is ATP-dependent.</text>
</comment>
<accession>A0A2N0D9A0</accession>
<dbReference type="InterPro" id="IPR018368">
    <property type="entry name" value="ClpA/B_CS1"/>
</dbReference>
<gene>
    <name evidence="13 15" type="primary">clpB</name>
    <name evidence="15" type="ORF">CWR43_16220</name>
    <name evidence="16" type="ORF">N2599_15920</name>
</gene>
<evidence type="ECO:0000256" key="7">
    <source>
        <dbReference type="ARBA" id="ARBA00023054"/>
    </source>
</evidence>
<organism evidence="15 17">
    <name type="scientific">Rhizobium sullae</name>
    <name type="common">Rhizobium hedysari</name>
    <dbReference type="NCBI Taxonomy" id="50338"/>
    <lineage>
        <taxon>Bacteria</taxon>
        <taxon>Pseudomonadati</taxon>
        <taxon>Pseudomonadota</taxon>
        <taxon>Alphaproteobacteria</taxon>
        <taxon>Hyphomicrobiales</taxon>
        <taxon>Rhizobiaceae</taxon>
        <taxon>Rhizobium/Agrobacterium group</taxon>
        <taxon>Rhizobium</taxon>
    </lineage>
</organism>
<dbReference type="InterPro" id="IPR050130">
    <property type="entry name" value="ClpA_ClpB"/>
</dbReference>
<dbReference type="PROSITE" id="PS00871">
    <property type="entry name" value="CLPAB_2"/>
    <property type="match status" value="1"/>
</dbReference>
<dbReference type="FunFam" id="3.40.50.300:FF:000120">
    <property type="entry name" value="ATP-dependent chaperone ClpB"/>
    <property type="match status" value="1"/>
</dbReference>
<dbReference type="GO" id="GO:0005737">
    <property type="term" value="C:cytoplasm"/>
    <property type="evidence" value="ECO:0007669"/>
    <property type="project" value="UniProtKB-SubCell"/>
</dbReference>
<evidence type="ECO:0000256" key="11">
    <source>
        <dbReference type="PROSITE-ProRule" id="PRU01251"/>
    </source>
</evidence>
<feature type="coiled-coil region" evidence="13">
    <location>
        <begin position="413"/>
        <end position="493"/>
    </location>
</feature>
<dbReference type="Gene3D" id="1.10.1780.10">
    <property type="entry name" value="Clp, N-terminal domain"/>
    <property type="match status" value="1"/>
</dbReference>
<evidence type="ECO:0000256" key="4">
    <source>
        <dbReference type="ARBA" id="ARBA00022737"/>
    </source>
</evidence>
<dbReference type="Gene3D" id="3.40.50.300">
    <property type="entry name" value="P-loop containing nucleotide triphosphate hydrolases"/>
    <property type="match status" value="3"/>
</dbReference>
<dbReference type="Pfam" id="PF00004">
    <property type="entry name" value="AAA"/>
    <property type="match status" value="1"/>
</dbReference>
<dbReference type="InterPro" id="IPR028299">
    <property type="entry name" value="ClpA/B_CS2"/>
</dbReference>
<evidence type="ECO:0000259" key="14">
    <source>
        <dbReference type="PROSITE" id="PS51903"/>
    </source>
</evidence>
<dbReference type="SMART" id="SM01086">
    <property type="entry name" value="ClpB_D2-small"/>
    <property type="match status" value="1"/>
</dbReference>
<dbReference type="GO" id="GO:0016887">
    <property type="term" value="F:ATP hydrolysis activity"/>
    <property type="evidence" value="ECO:0007669"/>
    <property type="project" value="InterPro"/>
</dbReference>
<dbReference type="InterPro" id="IPR027417">
    <property type="entry name" value="P-loop_NTPase"/>
</dbReference>
<proteinExistence type="inferred from homology"/>
<sequence>MNIEKYSERVRGFVQSAQTYALAQGHQQFTPEHVLKVLLDDDQGMAASLIERAGGDAKAARLANDAALAKLPRISGGNGNIYLAQPLARVFSTAEEAAKKAGDSFVTVERLLQALAIETSASTSATLKNAGVTAQSLNQVINDIRKGRTADSANAEQGFDSLKKYARDLTGEAREGKLDPVIGRDDEIRRTIQVLSRRTKNNPVLIGEPGVGKTAIVEGLALRIVNGDVPESLKDKKLMALDMGALIAGAKYRGEFEERLKAVLNEVQSENGEIILFIDEMHTLVGAGKADGAMDASNLLKPALARGELHCVGATTLDEYRKHVEKDAALARRFQPVMVEEPTVEDTISILRGLKEKYEQHHKVRISDSSLVAAATLSNRYITDRFLPDKAIDLMDEAAARLRMQVDSKPEELDEFDRRIMQLKIEREALKKETDAASADRLTRLDAELTDLEEKANALTARWQSEKQKLGLAADLKKKLDDARNELAIAQRKGEFQRAGELTYGVIPELEKQLADAESQDGDRSAMVQEVVTPDNIAQVVSRWTGIPVDKMLEGEREKLLRMEDELATSVIGQGDAVQAVSRAVRRARAGLQDPNRPIGSFIFLGPTGVGKTELTKALARFLFDDETAMVRMDMSEYMEKHSVARLIGAPPGYVGYEEGGALTEAVRRRPYQVVLFDEIEKAHHDVFNILLQVLDDGRLTDGQGRTVDFRNTMIIMTSNLGAEYLIQLGEDQDSHTVREQVMDVVRVNFRPEFLNRIDEIILFHRLKRDEMGAIVDIQLKRLVALLAERKIAIKLDDDARNWLANKGYDPAYGARPLKRVIQKYVQDPLAEQILSGQVPDGSTVKVTSGSDRLLFRLRSSAVSEAA</sequence>
<dbReference type="InterPro" id="IPR036628">
    <property type="entry name" value="Clp_N_dom_sf"/>
</dbReference>
<dbReference type="InterPro" id="IPR003959">
    <property type="entry name" value="ATPase_AAA_core"/>
</dbReference>
<keyword evidence="18" id="KW-1185">Reference proteome</keyword>
<keyword evidence="13" id="KW-0346">Stress response</keyword>
<evidence type="ECO:0000256" key="5">
    <source>
        <dbReference type="ARBA" id="ARBA00022741"/>
    </source>
</evidence>
<keyword evidence="5 12" id="KW-0547">Nucleotide-binding</keyword>
<dbReference type="InterPro" id="IPR003593">
    <property type="entry name" value="AAA+_ATPase"/>
</dbReference>
<dbReference type="RefSeq" id="WP_027512289.1">
    <property type="nucleotide sequence ID" value="NZ_CP104143.1"/>
</dbReference>
<dbReference type="EMBL" id="PIQN01000010">
    <property type="protein sequence ID" value="PKA42654.1"/>
    <property type="molecule type" value="Genomic_DNA"/>
</dbReference>
<dbReference type="Pfam" id="PF02861">
    <property type="entry name" value="Clp_N"/>
    <property type="match status" value="1"/>
</dbReference>
<name>A0A2N0D9A0_RHISU</name>
<evidence type="ECO:0000256" key="13">
    <source>
        <dbReference type="RuleBase" id="RU362034"/>
    </source>
</evidence>
<evidence type="ECO:0000256" key="8">
    <source>
        <dbReference type="ARBA" id="ARBA00023186"/>
    </source>
</evidence>
<dbReference type="PRINTS" id="PR00300">
    <property type="entry name" value="CLPPROTEASEA"/>
</dbReference>
<dbReference type="FunFam" id="3.40.50.300:FF:000010">
    <property type="entry name" value="Chaperone clpB 1, putative"/>
    <property type="match status" value="1"/>
</dbReference>
<comment type="function">
    <text evidence="9">Part of a stress-induced multi-chaperone system, it is involved in the recovery of the cell from heat-induced damage, in cooperation with DnaK, DnaJ and GrpE. Acts before DnaK, in the processing of protein aggregates. Protein binding stimulates the ATPase activity; ATP hydrolysis unfolds the denatured protein aggregates, which probably helps expose new hydrophobic binding sites on the surface of ClpB-bound aggregates, contributing to the solubilization and refolding of denatured protein aggregates by DnaK.</text>
</comment>
<dbReference type="Pfam" id="PF17871">
    <property type="entry name" value="AAA_lid_9"/>
    <property type="match status" value="1"/>
</dbReference>
<dbReference type="FunFam" id="1.10.8.60:FF:000017">
    <property type="entry name" value="ATP-dependent chaperone ClpB"/>
    <property type="match status" value="1"/>
</dbReference>
<reference evidence="15 17" key="2">
    <citation type="submission" date="2017-12" db="EMBL/GenBank/DDBJ databases">
        <title>Genome sequence of Rhizobium sullae HCNT1 isolated from Sulla coronaria nodules and featuring peculiar denitrification phenotypes.</title>
        <authorList>
            <person name="De Diego-Diaz B."/>
            <person name="Treu L."/>
            <person name="Campanaro S."/>
            <person name="Da Silva Duarte V."/>
            <person name="Basaglia M."/>
            <person name="Favaro L."/>
            <person name="Casella S."/>
            <person name="Squartini A."/>
        </authorList>
    </citation>
    <scope>NUCLEOTIDE SEQUENCE [LARGE SCALE GENOMIC DNA]</scope>
    <source>
        <strain evidence="15 17">HCNT1</strain>
    </source>
</reference>
<evidence type="ECO:0000256" key="2">
    <source>
        <dbReference type="ARBA" id="ARBA00008675"/>
    </source>
</evidence>
<evidence type="ECO:0000256" key="1">
    <source>
        <dbReference type="ARBA" id="ARBA00004496"/>
    </source>
</evidence>
<dbReference type="GO" id="GO:0042026">
    <property type="term" value="P:protein refolding"/>
    <property type="evidence" value="ECO:0007669"/>
    <property type="project" value="UniProtKB-UniRule"/>
</dbReference>
<dbReference type="Proteomes" id="UP001060123">
    <property type="component" value="Chromosome"/>
</dbReference>
<dbReference type="InterPro" id="IPR041546">
    <property type="entry name" value="ClpA/ClpB_AAA_lid"/>
</dbReference>
<dbReference type="SUPFAM" id="SSF52540">
    <property type="entry name" value="P-loop containing nucleoside triphosphate hydrolases"/>
    <property type="match status" value="2"/>
</dbReference>